<dbReference type="Gene3D" id="3.90.25.10">
    <property type="entry name" value="UDP-galactose 4-epimerase, domain 1"/>
    <property type="match status" value="1"/>
</dbReference>
<comment type="similarity">
    <text evidence="1">Belongs to the NmrA-type oxidoreductase family.</text>
</comment>
<keyword evidence="2" id="KW-0521">NADP</keyword>
<name>K7RUM9_ACIA4</name>
<dbReference type="InterPro" id="IPR051164">
    <property type="entry name" value="NmrA-like_oxidored"/>
</dbReference>
<dbReference type="SUPFAM" id="SSF51735">
    <property type="entry name" value="NAD(P)-binding Rossmann-fold domains"/>
    <property type="match status" value="1"/>
</dbReference>
<accession>K7RUM9</accession>
<dbReference type="CDD" id="cd05251">
    <property type="entry name" value="NmrA_like_SDR_a"/>
    <property type="match status" value="1"/>
</dbReference>
<dbReference type="Pfam" id="PF05368">
    <property type="entry name" value="NmrA"/>
    <property type="match status" value="1"/>
</dbReference>
<dbReference type="eggNOG" id="COG0702">
    <property type="taxonomic scope" value="Bacteria"/>
</dbReference>
<dbReference type="Gene3D" id="3.40.50.720">
    <property type="entry name" value="NAD(P)-binding Rossmann-like Domain"/>
    <property type="match status" value="1"/>
</dbReference>
<dbReference type="STRING" id="1171373.PACID_23420"/>
<sequence>MSTNNQNSSSDVVGVVGATGHQGGATVTALLEAGAHVRALVRDVTSQSAQNLAARGTELVIADLDRPDGLVPALAGVDVLFVMATFTGPNGTAGETSQGRAIGDAAQAAGVSRIVYSSVGGAERHTGIPHFESKRRIEEYLETLAPSTTFIRPTFFMDNFLHNSEPTVEDGTVVVRLPLPAGIPLQMVSVRDVGRAAAHALLTPSDVPGDTVELVGDELTGEQIAAAFGDVEGLPARYEPIPVEALADKPDQQAMFSWFAQLPAYRGDAQTSRALVPDLLDLRGWLALQ</sequence>
<evidence type="ECO:0000256" key="1">
    <source>
        <dbReference type="ARBA" id="ARBA00006328"/>
    </source>
</evidence>
<evidence type="ECO:0000256" key="2">
    <source>
        <dbReference type="ARBA" id="ARBA00022857"/>
    </source>
</evidence>
<dbReference type="PANTHER" id="PTHR42748:SF7">
    <property type="entry name" value="NMRA LIKE REDOX SENSOR 1-RELATED"/>
    <property type="match status" value="1"/>
</dbReference>
<dbReference type="PANTHER" id="PTHR42748">
    <property type="entry name" value="NITROGEN METABOLITE REPRESSION PROTEIN NMRA FAMILY MEMBER"/>
    <property type="match status" value="1"/>
</dbReference>
<organism evidence="4 5">
    <name type="scientific">Acidipropionibacterium acidipropionici (strain ATCC 4875 / DSM 20272 / JCM 6432 / NBRC 12425 / NCIMB 8070 / 4)</name>
    <name type="common">Propionibacterium acidipropionici</name>
    <dbReference type="NCBI Taxonomy" id="1171373"/>
    <lineage>
        <taxon>Bacteria</taxon>
        <taxon>Bacillati</taxon>
        <taxon>Actinomycetota</taxon>
        <taxon>Actinomycetes</taxon>
        <taxon>Propionibacteriales</taxon>
        <taxon>Propionibacteriaceae</taxon>
        <taxon>Acidipropionibacterium</taxon>
    </lineage>
</organism>
<feature type="domain" description="NmrA-like" evidence="3">
    <location>
        <begin position="11"/>
        <end position="254"/>
    </location>
</feature>
<evidence type="ECO:0000259" key="3">
    <source>
        <dbReference type="Pfam" id="PF05368"/>
    </source>
</evidence>
<protein>
    <submittedName>
        <fullName evidence="4">NmrA family protein</fullName>
    </submittedName>
</protein>
<dbReference type="InterPro" id="IPR036291">
    <property type="entry name" value="NAD(P)-bd_dom_sf"/>
</dbReference>
<proteinExistence type="inferred from homology"/>
<dbReference type="InterPro" id="IPR008030">
    <property type="entry name" value="NmrA-like"/>
</dbReference>
<evidence type="ECO:0000313" key="4">
    <source>
        <dbReference type="EMBL" id="AFV90121.1"/>
    </source>
</evidence>
<reference evidence="4 5" key="1">
    <citation type="journal article" date="2012" name="BMC Genomics">
        <title>The genome sequence of Propionibacterium acidipropionici provides insights into its biotechnological and industrial potential.</title>
        <authorList>
            <person name="Parizzi L.P."/>
            <person name="Grassi M.C."/>
            <person name="Llerena L.A."/>
            <person name="Carazzolle M.F."/>
            <person name="Queiroz V.L."/>
            <person name="Lunardi I."/>
            <person name="Zeidler A.F."/>
            <person name="Teixeira P.J."/>
            <person name="Mieczkowski P."/>
            <person name="Rincones J."/>
            <person name="Pereira G.A."/>
        </authorList>
    </citation>
    <scope>NUCLEOTIDE SEQUENCE [LARGE SCALE GENOMIC DNA]</scope>
    <source>
        <strain evidence="5">ATCC 4875 / DSM 20272 / JCM 6432 / NBRC 12425 / NCIMB 8070</strain>
    </source>
</reference>
<dbReference type="AlphaFoldDB" id="K7RUM9"/>
<dbReference type="RefSeq" id="WP_015071018.1">
    <property type="nucleotide sequence ID" value="NC_019395.1"/>
</dbReference>
<gene>
    <name evidence="4" type="ordered locus">PACID_23420</name>
</gene>
<dbReference type="HOGENOM" id="CLU_007383_8_4_11"/>
<evidence type="ECO:0000313" key="5">
    <source>
        <dbReference type="Proteomes" id="UP000000214"/>
    </source>
</evidence>
<dbReference type="KEGG" id="pbo:PACID_23420"/>
<dbReference type="EMBL" id="CP003493">
    <property type="protein sequence ID" value="AFV90121.1"/>
    <property type="molecule type" value="Genomic_DNA"/>
</dbReference>
<dbReference type="PATRIC" id="fig|1171373.8.peg.2311"/>
<dbReference type="Proteomes" id="UP000000214">
    <property type="component" value="Chromosome"/>
</dbReference>